<dbReference type="PANTHER" id="PTHR12598">
    <property type="entry name" value="COPPER HOMEOSTASIS PROTEIN CUTC"/>
    <property type="match status" value="1"/>
</dbReference>
<dbReference type="SUPFAM" id="SSF110395">
    <property type="entry name" value="CutC-like"/>
    <property type="match status" value="1"/>
</dbReference>
<dbReference type="PANTHER" id="PTHR12598:SF0">
    <property type="entry name" value="COPPER HOMEOSTASIS PROTEIN CUTC HOMOLOG"/>
    <property type="match status" value="1"/>
</dbReference>
<comment type="caution">
    <text evidence="2">Once thought to be involved in copper homeostasis, experiments in E.coli have shown this is not the case.</text>
</comment>
<proteinExistence type="inferred from homology"/>
<evidence type="ECO:0000256" key="2">
    <source>
        <dbReference type="HAMAP-Rule" id="MF_00795"/>
    </source>
</evidence>
<dbReference type="EMBL" id="SJPK01000011">
    <property type="protein sequence ID" value="TWT59288.1"/>
    <property type="molecule type" value="Genomic_DNA"/>
</dbReference>
<dbReference type="GO" id="GO:0005737">
    <property type="term" value="C:cytoplasm"/>
    <property type="evidence" value="ECO:0007669"/>
    <property type="project" value="UniProtKB-SubCell"/>
</dbReference>
<evidence type="ECO:0000313" key="3">
    <source>
        <dbReference type="EMBL" id="TWT59288.1"/>
    </source>
</evidence>
<gene>
    <name evidence="2 3" type="primary">cutC</name>
    <name evidence="3" type="ORF">CA85_39840</name>
</gene>
<comment type="caution">
    <text evidence="3">The sequence shown here is derived from an EMBL/GenBank/DDBJ whole genome shotgun (WGS) entry which is preliminary data.</text>
</comment>
<dbReference type="FunFam" id="3.20.20.380:FF:000001">
    <property type="entry name" value="Copper homeostasis protein CutC"/>
    <property type="match status" value="1"/>
</dbReference>
<dbReference type="OrthoDB" id="9815677at2"/>
<dbReference type="Gene3D" id="3.20.20.380">
    <property type="entry name" value="Copper homeostasis (CutC) domain"/>
    <property type="match status" value="1"/>
</dbReference>
<name>A0A5C5X8X6_9BACT</name>
<sequence>MLLEICIDSFQSAAAAKAGGADRLEVCSSLAAGGTTPSYALVEQCVVDLKMPVMMMIRPHDGGFVYDEADVETMKRDIEIAKSIGVQGIVLGALTSERMIDHETCGRLIDAAAALEVTFHRAFDLVPNPLAAVEELETLGFHRVLTSGQQRTALAGAELIAGLTERAASLCILAGGGVNADNARQLVERTGVQEVHGSASVLANDGQSLGNVSFGTQRRVTNAAQVRAIQTAIASP</sequence>
<reference evidence="3 4" key="1">
    <citation type="submission" date="2019-02" db="EMBL/GenBank/DDBJ databases">
        <title>Deep-cultivation of Planctomycetes and their phenomic and genomic characterization uncovers novel biology.</title>
        <authorList>
            <person name="Wiegand S."/>
            <person name="Jogler M."/>
            <person name="Boedeker C."/>
            <person name="Pinto D."/>
            <person name="Vollmers J."/>
            <person name="Rivas-Marin E."/>
            <person name="Kohn T."/>
            <person name="Peeters S.H."/>
            <person name="Heuer A."/>
            <person name="Rast P."/>
            <person name="Oberbeckmann S."/>
            <person name="Bunk B."/>
            <person name="Jeske O."/>
            <person name="Meyerdierks A."/>
            <person name="Storesund J.E."/>
            <person name="Kallscheuer N."/>
            <person name="Luecker S."/>
            <person name="Lage O.M."/>
            <person name="Pohl T."/>
            <person name="Merkel B.J."/>
            <person name="Hornburger P."/>
            <person name="Mueller R.-W."/>
            <person name="Bruemmer F."/>
            <person name="Labrenz M."/>
            <person name="Spormann A.M."/>
            <person name="Op Den Camp H."/>
            <person name="Overmann J."/>
            <person name="Amann R."/>
            <person name="Jetten M.S.M."/>
            <person name="Mascher T."/>
            <person name="Medema M.H."/>
            <person name="Devos D.P."/>
            <person name="Kaster A.-K."/>
            <person name="Ovreas L."/>
            <person name="Rohde M."/>
            <person name="Galperin M.Y."/>
            <person name="Jogler C."/>
        </authorList>
    </citation>
    <scope>NUCLEOTIDE SEQUENCE [LARGE SCALE GENOMIC DNA]</scope>
    <source>
        <strain evidence="3 4">CA85</strain>
    </source>
</reference>
<dbReference type="InterPro" id="IPR036822">
    <property type="entry name" value="CutC-like_dom_sf"/>
</dbReference>
<dbReference type="Pfam" id="PF03932">
    <property type="entry name" value="CutC"/>
    <property type="match status" value="1"/>
</dbReference>
<dbReference type="InterPro" id="IPR005627">
    <property type="entry name" value="CutC-like"/>
</dbReference>
<dbReference type="RefSeq" id="WP_146392869.1">
    <property type="nucleotide sequence ID" value="NZ_SJPK01000011.1"/>
</dbReference>
<comment type="subcellular location">
    <subcellularLocation>
        <location evidence="2">Cytoplasm</location>
    </subcellularLocation>
</comment>
<organism evidence="3 4">
    <name type="scientific">Allorhodopirellula solitaria</name>
    <dbReference type="NCBI Taxonomy" id="2527987"/>
    <lineage>
        <taxon>Bacteria</taxon>
        <taxon>Pseudomonadati</taxon>
        <taxon>Planctomycetota</taxon>
        <taxon>Planctomycetia</taxon>
        <taxon>Pirellulales</taxon>
        <taxon>Pirellulaceae</taxon>
        <taxon>Allorhodopirellula</taxon>
    </lineage>
</organism>
<protein>
    <recommendedName>
        <fullName evidence="2">PF03932 family protein CutC</fullName>
    </recommendedName>
</protein>
<dbReference type="HAMAP" id="MF_00795">
    <property type="entry name" value="CutC"/>
    <property type="match status" value="1"/>
</dbReference>
<dbReference type="AlphaFoldDB" id="A0A5C5X8X6"/>
<accession>A0A5C5X8X6</accession>
<evidence type="ECO:0000256" key="1">
    <source>
        <dbReference type="ARBA" id="ARBA00007768"/>
    </source>
</evidence>
<comment type="similarity">
    <text evidence="1 2">Belongs to the CutC family.</text>
</comment>
<dbReference type="GO" id="GO:0005507">
    <property type="term" value="F:copper ion binding"/>
    <property type="evidence" value="ECO:0007669"/>
    <property type="project" value="TreeGrafter"/>
</dbReference>
<dbReference type="Proteomes" id="UP000318053">
    <property type="component" value="Unassembled WGS sequence"/>
</dbReference>
<keyword evidence="2" id="KW-0963">Cytoplasm</keyword>
<keyword evidence="4" id="KW-1185">Reference proteome</keyword>
<evidence type="ECO:0000313" key="4">
    <source>
        <dbReference type="Proteomes" id="UP000318053"/>
    </source>
</evidence>